<gene>
    <name evidence="3" type="ORF">HNR00_001451</name>
</gene>
<dbReference type="AlphaFoldDB" id="A0A840ZIC8"/>
<evidence type="ECO:0000256" key="2">
    <source>
        <dbReference type="SAM" id="SignalP"/>
    </source>
</evidence>
<dbReference type="EMBL" id="JACHOP010000004">
    <property type="protein sequence ID" value="MBB5756751.1"/>
    <property type="molecule type" value="Genomic_DNA"/>
</dbReference>
<evidence type="ECO:0000256" key="1">
    <source>
        <dbReference type="SAM" id="MobiDB-lite"/>
    </source>
</evidence>
<dbReference type="Proteomes" id="UP000583454">
    <property type="component" value="Unassembled WGS sequence"/>
</dbReference>
<feature type="chain" id="PRO_5032672940" evidence="2">
    <location>
        <begin position="21"/>
        <end position="50"/>
    </location>
</feature>
<feature type="region of interest" description="Disordered" evidence="1">
    <location>
        <begin position="26"/>
        <end position="50"/>
    </location>
</feature>
<name>A0A840ZIC8_9HYPH</name>
<protein>
    <submittedName>
        <fullName evidence="3">Uncharacterized protein</fullName>
    </submittedName>
</protein>
<proteinExistence type="predicted"/>
<keyword evidence="4" id="KW-1185">Reference proteome</keyword>
<organism evidence="3 4">
    <name type="scientific">Methylorubrum rhodinum</name>
    <dbReference type="NCBI Taxonomy" id="29428"/>
    <lineage>
        <taxon>Bacteria</taxon>
        <taxon>Pseudomonadati</taxon>
        <taxon>Pseudomonadota</taxon>
        <taxon>Alphaproteobacteria</taxon>
        <taxon>Hyphomicrobiales</taxon>
        <taxon>Methylobacteriaceae</taxon>
        <taxon>Methylorubrum</taxon>
    </lineage>
</organism>
<comment type="caution">
    <text evidence="3">The sequence shown here is derived from an EMBL/GenBank/DDBJ whole genome shotgun (WGS) entry which is preliminary data.</text>
</comment>
<keyword evidence="2" id="KW-0732">Signal</keyword>
<accession>A0A840ZIC8</accession>
<sequence>MLRWRLVRSEAALLPVIVFAFDSPGPAWTRDTHVTKGGAGGSPGRKPAFP</sequence>
<feature type="signal peptide" evidence="2">
    <location>
        <begin position="1"/>
        <end position="20"/>
    </location>
</feature>
<reference evidence="3 4" key="1">
    <citation type="submission" date="2020-08" db="EMBL/GenBank/DDBJ databases">
        <title>Genomic Encyclopedia of Type Strains, Phase IV (KMG-IV): sequencing the most valuable type-strain genomes for metagenomic binning, comparative biology and taxonomic classification.</title>
        <authorList>
            <person name="Goeker M."/>
        </authorList>
    </citation>
    <scope>NUCLEOTIDE SEQUENCE [LARGE SCALE GENOMIC DNA]</scope>
    <source>
        <strain evidence="3 4">DSM 2163</strain>
    </source>
</reference>
<evidence type="ECO:0000313" key="4">
    <source>
        <dbReference type="Proteomes" id="UP000583454"/>
    </source>
</evidence>
<evidence type="ECO:0000313" key="3">
    <source>
        <dbReference type="EMBL" id="MBB5756751.1"/>
    </source>
</evidence>